<gene>
    <name evidence="1" type="ORF">LCGC14_1283570</name>
</gene>
<evidence type="ECO:0000313" key="1">
    <source>
        <dbReference type="EMBL" id="KKM85980.1"/>
    </source>
</evidence>
<dbReference type="InterPro" id="IPR025533">
    <property type="entry name" value="DUF4419"/>
</dbReference>
<organism evidence="1">
    <name type="scientific">marine sediment metagenome</name>
    <dbReference type="NCBI Taxonomy" id="412755"/>
    <lineage>
        <taxon>unclassified sequences</taxon>
        <taxon>metagenomes</taxon>
        <taxon>ecological metagenomes</taxon>
    </lineage>
</organism>
<sequence length="170" mass="19703">YLQNVNQVLGELIQNTFDTLNLEFWKDMFDIPECGSGHDDQITGWLTRFYTNSQGFTRHTGVYGLRLVDRYGNSIGDSDQTKVWLGRAIGKYPAHVSIVDYKVNRQNGCEPEDYRLVVGLFFGKLDGNYPYKSIVPHFGHLLFKNETSEKKKIMSSEKFHDQSDRDSWYS</sequence>
<proteinExistence type="predicted"/>
<comment type="caution">
    <text evidence="1">The sequence shown here is derived from an EMBL/GenBank/DDBJ whole genome shotgun (WGS) entry which is preliminary data.</text>
</comment>
<reference evidence="1" key="1">
    <citation type="journal article" date="2015" name="Nature">
        <title>Complex archaea that bridge the gap between prokaryotes and eukaryotes.</title>
        <authorList>
            <person name="Spang A."/>
            <person name="Saw J.H."/>
            <person name="Jorgensen S.L."/>
            <person name="Zaremba-Niedzwiedzka K."/>
            <person name="Martijn J."/>
            <person name="Lind A.E."/>
            <person name="van Eijk R."/>
            <person name="Schleper C."/>
            <person name="Guy L."/>
            <person name="Ettema T.J."/>
        </authorList>
    </citation>
    <scope>NUCLEOTIDE SEQUENCE</scope>
</reference>
<dbReference type="Pfam" id="PF14388">
    <property type="entry name" value="DUF4419"/>
    <property type="match status" value="1"/>
</dbReference>
<accession>A0A0F9NB33</accession>
<dbReference type="EMBL" id="LAZR01007326">
    <property type="protein sequence ID" value="KKM85980.1"/>
    <property type="molecule type" value="Genomic_DNA"/>
</dbReference>
<protein>
    <submittedName>
        <fullName evidence="1">Uncharacterized protein</fullName>
    </submittedName>
</protein>
<feature type="non-terminal residue" evidence="1">
    <location>
        <position position="1"/>
    </location>
</feature>
<dbReference type="AlphaFoldDB" id="A0A0F9NB33"/>
<name>A0A0F9NB33_9ZZZZ</name>